<proteinExistence type="predicted"/>
<comment type="caution">
    <text evidence="2">The sequence shown here is derived from an EMBL/GenBank/DDBJ whole genome shotgun (WGS) entry which is preliminary data.</text>
</comment>
<sequence length="96" mass="11169">MNQTNKSELSTYFQLVNNDEQTQILSEETRDSVSFGQSNFDTKIQYTQIFTQTFGNRFQMPTDQALELNLVENMAIISLLSILTGIRVSIKFKMWF</sequence>
<reference evidence="2" key="1">
    <citation type="submission" date="2013-05" db="EMBL/GenBank/DDBJ databases">
        <authorList>
            <person name="Yim A.K.Y."/>
            <person name="Chan T.F."/>
            <person name="Ji K.M."/>
            <person name="Liu X.Y."/>
            <person name="Zhou J.W."/>
            <person name="Li R.Q."/>
            <person name="Yang K.Y."/>
            <person name="Li J."/>
            <person name="Li M."/>
            <person name="Law P.T.W."/>
            <person name="Wu Y.L."/>
            <person name="Cai Z.L."/>
            <person name="Qin H."/>
            <person name="Bao Y."/>
            <person name="Leung R.K.K."/>
            <person name="Ng P.K.S."/>
            <person name="Zou J."/>
            <person name="Zhong X.J."/>
            <person name="Ran P.X."/>
            <person name="Zhong N.S."/>
            <person name="Liu Z.G."/>
            <person name="Tsui S.K.W."/>
        </authorList>
    </citation>
    <scope>NUCLEOTIDE SEQUENCE</scope>
    <source>
        <strain evidence="2">Derf</strain>
        <tissue evidence="2">Whole organism</tissue>
    </source>
</reference>
<dbReference type="Proteomes" id="UP000790347">
    <property type="component" value="Unassembled WGS sequence"/>
</dbReference>
<reference evidence="2" key="2">
    <citation type="journal article" date="2022" name="Res Sq">
        <title>Comparative Genomics Reveals Insights into the Divergent Evolution of Astigmatic Mites and Household Pest Adaptations.</title>
        <authorList>
            <person name="Xiong Q."/>
            <person name="Wan A.T.-Y."/>
            <person name="Liu X.-Y."/>
            <person name="Fung C.S.-H."/>
            <person name="Xiao X."/>
            <person name="Malainual N."/>
            <person name="Hou J."/>
            <person name="Wang L."/>
            <person name="Wang M."/>
            <person name="Yang K."/>
            <person name="Cui Y."/>
            <person name="Leung E."/>
            <person name="Nong W."/>
            <person name="Shin S.-K."/>
            <person name="Au S."/>
            <person name="Jeong K.Y."/>
            <person name="Chew F.T."/>
            <person name="Hui J."/>
            <person name="Leung T.F."/>
            <person name="Tungtrongchitr A."/>
            <person name="Zhong N."/>
            <person name="Liu Z."/>
            <person name="Tsui S."/>
        </authorList>
    </citation>
    <scope>NUCLEOTIDE SEQUENCE</scope>
    <source>
        <strain evidence="2">Derf</strain>
        <tissue evidence="2">Whole organism</tissue>
    </source>
</reference>
<keyword evidence="1" id="KW-0472">Membrane</keyword>
<evidence type="ECO:0000313" key="2">
    <source>
        <dbReference type="EMBL" id="KAH9528732.1"/>
    </source>
</evidence>
<protein>
    <submittedName>
        <fullName evidence="2">Uncharacterized protein</fullName>
    </submittedName>
</protein>
<name>A0A922LC54_DERFA</name>
<dbReference type="EMBL" id="ASGP02000001">
    <property type="protein sequence ID" value="KAH9528732.1"/>
    <property type="molecule type" value="Genomic_DNA"/>
</dbReference>
<organism evidence="2 3">
    <name type="scientific">Dermatophagoides farinae</name>
    <name type="common">American house dust mite</name>
    <dbReference type="NCBI Taxonomy" id="6954"/>
    <lineage>
        <taxon>Eukaryota</taxon>
        <taxon>Metazoa</taxon>
        <taxon>Ecdysozoa</taxon>
        <taxon>Arthropoda</taxon>
        <taxon>Chelicerata</taxon>
        <taxon>Arachnida</taxon>
        <taxon>Acari</taxon>
        <taxon>Acariformes</taxon>
        <taxon>Sarcoptiformes</taxon>
        <taxon>Astigmata</taxon>
        <taxon>Psoroptidia</taxon>
        <taxon>Analgoidea</taxon>
        <taxon>Pyroglyphidae</taxon>
        <taxon>Dermatophagoidinae</taxon>
        <taxon>Dermatophagoides</taxon>
    </lineage>
</organism>
<dbReference type="AlphaFoldDB" id="A0A922LC54"/>
<keyword evidence="3" id="KW-1185">Reference proteome</keyword>
<gene>
    <name evidence="2" type="ORF">DERF_002650</name>
</gene>
<accession>A0A922LC54</accession>
<keyword evidence="1" id="KW-1133">Transmembrane helix</keyword>
<evidence type="ECO:0000256" key="1">
    <source>
        <dbReference type="SAM" id="Phobius"/>
    </source>
</evidence>
<keyword evidence="1" id="KW-0812">Transmembrane</keyword>
<feature type="transmembrane region" description="Helical" evidence="1">
    <location>
        <begin position="70"/>
        <end position="90"/>
    </location>
</feature>
<evidence type="ECO:0000313" key="3">
    <source>
        <dbReference type="Proteomes" id="UP000790347"/>
    </source>
</evidence>